<reference evidence="3 4" key="1">
    <citation type="journal article" date="2014" name="Nat. Commun.">
        <title>Multiple recent horizontal transfers of a large genomic region in cheese making fungi.</title>
        <authorList>
            <person name="Cheeseman K."/>
            <person name="Ropars J."/>
            <person name="Renault P."/>
            <person name="Dupont J."/>
            <person name="Gouzy J."/>
            <person name="Branca A."/>
            <person name="Abraham A.L."/>
            <person name="Ceppi M."/>
            <person name="Conseiller E."/>
            <person name="Debuchy R."/>
            <person name="Malagnac F."/>
            <person name="Goarin A."/>
            <person name="Silar P."/>
            <person name="Lacoste S."/>
            <person name="Sallet E."/>
            <person name="Bensimon A."/>
            <person name="Giraud T."/>
            <person name="Brygoo Y."/>
        </authorList>
    </citation>
    <scope>NUCLEOTIDE SEQUENCE [LARGE SCALE GENOMIC DNA]</scope>
    <source>
        <strain evidence="4">FM 013</strain>
    </source>
</reference>
<sequence>MSAEQTPAIISWIKEVARSVPKPPPNTDRFEKPVGNRTSPPSTPASKHKRKRSVSEAGNRISQSDPSNRTRQPAFRTPNDIISLALSSSTTSQSVGASSTSPSRVKAELATASPRVVYIHESADPKSIAASQLLATLTQHSEFGGNDDVARKVSNASCQCATELRSKGSWVNKVALPPLDSAIAELPLECWSVSQTECVDTQYQPRYTARDTYNRKIDLVVGLPVNDWEVEYEQAGLHTPGKSFSHMTHPHTGKRVLGPGVEIKAADGNLVEAQVQIGVWMTGLLTWAFAQRKTTQDMPPLVGCTAVGEDWKSYIAIGVEGSGILKEVRIWGPLSDLDGRTTSVKHTTSLLKTLRRVMEYTVGQYKDGIFRAMGSGN</sequence>
<dbReference type="EMBL" id="HG793155">
    <property type="protein sequence ID" value="CRL27496.1"/>
    <property type="molecule type" value="Genomic_DNA"/>
</dbReference>
<dbReference type="AlphaFoldDB" id="A0A0G4PMX2"/>
<evidence type="ECO:0000259" key="2">
    <source>
        <dbReference type="Pfam" id="PF20516"/>
    </source>
</evidence>
<dbReference type="Pfam" id="PF20516">
    <property type="entry name" value="PDDEXK_12"/>
    <property type="match status" value="1"/>
</dbReference>
<evidence type="ECO:0000313" key="3">
    <source>
        <dbReference type="EMBL" id="CRL27496.1"/>
    </source>
</evidence>
<proteinExistence type="predicted"/>
<feature type="compositionally biased region" description="Polar residues" evidence="1">
    <location>
        <begin position="60"/>
        <end position="71"/>
    </location>
</feature>
<dbReference type="InterPro" id="IPR046797">
    <property type="entry name" value="PDDEXK_12"/>
</dbReference>
<dbReference type="Proteomes" id="UP000053732">
    <property type="component" value="Unassembled WGS sequence"/>
</dbReference>
<name>A0A0G4PMX2_PENC3</name>
<gene>
    <name evidence="3" type="ORF">PCAMFM013_S022g000176</name>
</gene>
<evidence type="ECO:0000256" key="1">
    <source>
        <dbReference type="SAM" id="MobiDB-lite"/>
    </source>
</evidence>
<protein>
    <submittedName>
        <fullName evidence="3">Str. FM013</fullName>
    </submittedName>
</protein>
<evidence type="ECO:0000313" key="4">
    <source>
        <dbReference type="Proteomes" id="UP000053732"/>
    </source>
</evidence>
<feature type="domain" description="PD-(D/E)XK nuclease-like" evidence="2">
    <location>
        <begin position="150"/>
        <end position="365"/>
    </location>
</feature>
<dbReference type="STRING" id="1429867.A0A0G4PMX2"/>
<feature type="region of interest" description="Disordered" evidence="1">
    <location>
        <begin position="1"/>
        <end position="74"/>
    </location>
</feature>
<accession>A0A0G4PMX2</accession>
<organism evidence="3 4">
    <name type="scientific">Penicillium camemberti (strain FM 013)</name>
    <dbReference type="NCBI Taxonomy" id="1429867"/>
    <lineage>
        <taxon>Eukaryota</taxon>
        <taxon>Fungi</taxon>
        <taxon>Dikarya</taxon>
        <taxon>Ascomycota</taxon>
        <taxon>Pezizomycotina</taxon>
        <taxon>Eurotiomycetes</taxon>
        <taxon>Eurotiomycetidae</taxon>
        <taxon>Eurotiales</taxon>
        <taxon>Aspergillaceae</taxon>
        <taxon>Penicillium</taxon>
    </lineage>
</organism>
<keyword evidence="4" id="KW-1185">Reference proteome</keyword>